<dbReference type="Proteomes" id="UP000224130">
    <property type="component" value="Unassembled WGS sequence"/>
</dbReference>
<dbReference type="Pfam" id="PF05133">
    <property type="entry name" value="SPP1_portal"/>
    <property type="match status" value="1"/>
</dbReference>
<organism evidence="1 2">
    <name type="scientific">Isoptericola jiangsuensis</name>
    <dbReference type="NCBI Taxonomy" id="548579"/>
    <lineage>
        <taxon>Bacteria</taxon>
        <taxon>Bacillati</taxon>
        <taxon>Actinomycetota</taxon>
        <taxon>Actinomycetes</taxon>
        <taxon>Micrococcales</taxon>
        <taxon>Promicromonosporaceae</taxon>
        <taxon>Isoptericola</taxon>
    </lineage>
</organism>
<protein>
    <submittedName>
        <fullName evidence="1">SPP1 Gp6-like portal protein</fullName>
    </submittedName>
</protein>
<dbReference type="InterPro" id="IPR021145">
    <property type="entry name" value="Portal_protein_SPP1_Gp6-like"/>
</dbReference>
<name>A0A2A9EYD0_9MICO</name>
<dbReference type="OrthoDB" id="1780383at2"/>
<dbReference type="AlphaFoldDB" id="A0A2A9EYD0"/>
<gene>
    <name evidence="1" type="ORF">ATJ88_2875</name>
</gene>
<dbReference type="EMBL" id="PDJJ01000001">
    <property type="protein sequence ID" value="PFG44157.1"/>
    <property type="molecule type" value="Genomic_DNA"/>
</dbReference>
<accession>A0A2A9EYD0</accession>
<reference evidence="1 2" key="1">
    <citation type="submission" date="2017-10" db="EMBL/GenBank/DDBJ databases">
        <title>Sequencing the genomes of 1000 actinobacteria strains.</title>
        <authorList>
            <person name="Klenk H.-P."/>
        </authorList>
    </citation>
    <scope>NUCLEOTIDE SEQUENCE [LARGE SCALE GENOMIC DNA]</scope>
    <source>
        <strain evidence="1 2">DSM 21863</strain>
    </source>
</reference>
<evidence type="ECO:0000313" key="1">
    <source>
        <dbReference type="EMBL" id="PFG44157.1"/>
    </source>
</evidence>
<keyword evidence="2" id="KW-1185">Reference proteome</keyword>
<sequence>MTTTTTQARDLIDRLDAERAPGGRLDIAERYAYSGDTDLPYMPRQARREYRELAKSSREHRVPAVLGALTAPLRVVGFRSTGATDNLSPWDNWQANGLDARADGVHMDALAAGVSYVRVTPSNQPGRAAITPCRFDSVLADYANLNGKDTDWPTIALHYIGTTVDTFGTSRRVFDVWDAESRTRFTETDRTDNVGGLVASEPVEHGLGVVPMVRFRERWSPSGSPGLASVLKNPADRLNRALLAWEVAIQYASFRQRWATGLVIPEDDETGEPVEPFESAVDRLWVSDSPDAKFGDFAQTDTSGMRAAVEDARTALAVLAGVQPGLVEGLDVAGAKTGAAATSSSLMDRRLRALSASFGESWEQVLRLAAQITGDTEAAADTSARVVFEVIEAESVQATVTALATAVGSLGLPPEATWPSLVAVIPGASANDVETWKALARDRDGRAGLAVDYVVGAEEPAVEAEPAVAA</sequence>
<proteinExistence type="predicted"/>
<evidence type="ECO:0000313" key="2">
    <source>
        <dbReference type="Proteomes" id="UP000224130"/>
    </source>
</evidence>
<comment type="caution">
    <text evidence="1">The sequence shown here is derived from an EMBL/GenBank/DDBJ whole genome shotgun (WGS) entry which is preliminary data.</text>
</comment>
<dbReference type="RefSeq" id="WP_098464402.1">
    <property type="nucleotide sequence ID" value="NZ_PDJJ01000001.1"/>
</dbReference>